<name>S8D5G4_9LAMI</name>
<sequence length="211" mass="23266">MGKQGRSKKPQVVGKGKVTPVQIAFIVDRYLSDSGYAQTRSAFRSEASDLISKSPVQEAPKTLLSLGAILDEYITLKEKKVSVDHERVRLDQEKLRVQNLLIGLQGVMNAYNATGKDAVNSPLLQHPQPPQVILQPEPPTAATPAGYPLFTGTPTIRNELNKSSTPVMYQTTGSKKNAAKNVLDCPIAACLRNRETKEFLQRFTTLLRMAY</sequence>
<evidence type="ECO:0000313" key="1">
    <source>
        <dbReference type="EMBL" id="EPS72676.1"/>
    </source>
</evidence>
<keyword evidence="2" id="KW-1185">Reference proteome</keyword>
<protein>
    <recommendedName>
        <fullName evidence="3">LisH domain-containing protein</fullName>
    </recommendedName>
</protein>
<dbReference type="OrthoDB" id="1939654at2759"/>
<proteinExistence type="predicted"/>
<dbReference type="AlphaFoldDB" id="S8D5G4"/>
<dbReference type="PANTHER" id="PTHR35117">
    <property type="entry name" value="MYOSIN-M HEAVY PROTEIN"/>
    <property type="match status" value="1"/>
</dbReference>
<gene>
    <name evidence="1" type="ORF">M569_02084</name>
</gene>
<evidence type="ECO:0008006" key="3">
    <source>
        <dbReference type="Google" id="ProtNLM"/>
    </source>
</evidence>
<organism evidence="1 2">
    <name type="scientific">Genlisea aurea</name>
    <dbReference type="NCBI Taxonomy" id="192259"/>
    <lineage>
        <taxon>Eukaryota</taxon>
        <taxon>Viridiplantae</taxon>
        <taxon>Streptophyta</taxon>
        <taxon>Embryophyta</taxon>
        <taxon>Tracheophyta</taxon>
        <taxon>Spermatophyta</taxon>
        <taxon>Magnoliopsida</taxon>
        <taxon>eudicotyledons</taxon>
        <taxon>Gunneridae</taxon>
        <taxon>Pentapetalae</taxon>
        <taxon>asterids</taxon>
        <taxon>lamiids</taxon>
        <taxon>Lamiales</taxon>
        <taxon>Lentibulariaceae</taxon>
        <taxon>Genlisea</taxon>
    </lineage>
</organism>
<comment type="caution">
    <text evidence="1">The sequence shown here is derived from an EMBL/GenBank/DDBJ whole genome shotgun (WGS) entry which is preliminary data.</text>
</comment>
<evidence type="ECO:0000313" key="2">
    <source>
        <dbReference type="Proteomes" id="UP000015453"/>
    </source>
</evidence>
<accession>S8D5G4</accession>
<reference evidence="1 2" key="1">
    <citation type="journal article" date="2013" name="BMC Genomics">
        <title>The miniature genome of a carnivorous plant Genlisea aurea contains a low number of genes and short non-coding sequences.</title>
        <authorList>
            <person name="Leushkin E.V."/>
            <person name="Sutormin R.A."/>
            <person name="Nabieva E.R."/>
            <person name="Penin A.A."/>
            <person name="Kondrashov A.S."/>
            <person name="Logacheva M.D."/>
        </authorList>
    </citation>
    <scope>NUCLEOTIDE SEQUENCE [LARGE SCALE GENOMIC DNA]</scope>
</reference>
<dbReference type="PANTHER" id="PTHR35117:SF1">
    <property type="entry name" value="MYOSIN-M HEAVY PROTEIN"/>
    <property type="match status" value="1"/>
</dbReference>
<dbReference type="EMBL" id="AUSU01000740">
    <property type="protein sequence ID" value="EPS72676.1"/>
    <property type="molecule type" value="Genomic_DNA"/>
</dbReference>
<dbReference type="Proteomes" id="UP000015453">
    <property type="component" value="Unassembled WGS sequence"/>
</dbReference>